<name>A0A4P9ZF31_9ASCO</name>
<dbReference type="PANTHER" id="PTHR30520:SF6">
    <property type="entry name" value="FORMATE_NITRATE FAMILY TRANSPORTER (EUROFUNG)"/>
    <property type="match status" value="1"/>
</dbReference>
<evidence type="ECO:0000256" key="5">
    <source>
        <dbReference type="ARBA" id="ARBA00049660"/>
    </source>
</evidence>
<dbReference type="GO" id="GO:0005886">
    <property type="term" value="C:plasma membrane"/>
    <property type="evidence" value="ECO:0007669"/>
    <property type="project" value="TreeGrafter"/>
</dbReference>
<evidence type="ECO:0000313" key="7">
    <source>
        <dbReference type="EMBL" id="RKP30801.1"/>
    </source>
</evidence>
<dbReference type="AlphaFoldDB" id="A0A4P9ZF31"/>
<keyword evidence="4 6" id="KW-0472">Membrane</keyword>
<evidence type="ECO:0000256" key="6">
    <source>
        <dbReference type="SAM" id="Phobius"/>
    </source>
</evidence>
<dbReference type="PANTHER" id="PTHR30520">
    <property type="entry name" value="FORMATE TRANSPORTER-RELATED"/>
    <property type="match status" value="1"/>
</dbReference>
<organism evidence="7 8">
    <name type="scientific">Metschnikowia bicuspidata</name>
    <dbReference type="NCBI Taxonomy" id="27322"/>
    <lineage>
        <taxon>Eukaryota</taxon>
        <taxon>Fungi</taxon>
        <taxon>Dikarya</taxon>
        <taxon>Ascomycota</taxon>
        <taxon>Saccharomycotina</taxon>
        <taxon>Pichiomycetes</taxon>
        <taxon>Metschnikowiaceae</taxon>
        <taxon>Metschnikowia</taxon>
    </lineage>
</organism>
<dbReference type="InterPro" id="IPR023271">
    <property type="entry name" value="Aquaporin-like"/>
</dbReference>
<evidence type="ECO:0000313" key="8">
    <source>
        <dbReference type="Proteomes" id="UP000268321"/>
    </source>
</evidence>
<feature type="transmembrane region" description="Helical" evidence="6">
    <location>
        <begin position="67"/>
        <end position="88"/>
    </location>
</feature>
<dbReference type="InterPro" id="IPR000292">
    <property type="entry name" value="For/NO2_transpt"/>
</dbReference>
<dbReference type="Proteomes" id="UP000268321">
    <property type="component" value="Unassembled WGS sequence"/>
</dbReference>
<dbReference type="GO" id="GO:0015707">
    <property type="term" value="P:nitrite transport"/>
    <property type="evidence" value="ECO:0007669"/>
    <property type="project" value="TreeGrafter"/>
</dbReference>
<keyword evidence="2 6" id="KW-0812">Transmembrane</keyword>
<evidence type="ECO:0000256" key="3">
    <source>
        <dbReference type="ARBA" id="ARBA00022989"/>
    </source>
</evidence>
<gene>
    <name evidence="7" type="ORF">METBISCDRAFT_27063</name>
</gene>
<reference evidence="8" key="1">
    <citation type="journal article" date="2018" name="Nat. Microbiol.">
        <title>Leveraging single-cell genomics to expand the fungal tree of life.</title>
        <authorList>
            <person name="Ahrendt S.R."/>
            <person name="Quandt C.A."/>
            <person name="Ciobanu D."/>
            <person name="Clum A."/>
            <person name="Salamov A."/>
            <person name="Andreopoulos B."/>
            <person name="Cheng J.F."/>
            <person name="Woyke T."/>
            <person name="Pelin A."/>
            <person name="Henrissat B."/>
            <person name="Reynolds N.K."/>
            <person name="Benny G.L."/>
            <person name="Smith M.E."/>
            <person name="James T.Y."/>
            <person name="Grigoriev I.V."/>
        </authorList>
    </citation>
    <scope>NUCLEOTIDE SEQUENCE [LARGE SCALE GENOMIC DNA]</scope>
    <source>
        <strain evidence="8">Baker2002</strain>
    </source>
</reference>
<keyword evidence="3 6" id="KW-1133">Transmembrane helix</keyword>
<dbReference type="GO" id="GO:0015513">
    <property type="term" value="F:high-affinity secondary active nitrite transmembrane transporter activity"/>
    <property type="evidence" value="ECO:0007669"/>
    <property type="project" value="TreeGrafter"/>
</dbReference>
<dbReference type="OrthoDB" id="4829at2759"/>
<feature type="transmembrane region" description="Helical" evidence="6">
    <location>
        <begin position="127"/>
        <end position="154"/>
    </location>
</feature>
<comment type="subcellular location">
    <subcellularLocation>
        <location evidence="1">Membrane</location>
        <topology evidence="1">Multi-pass membrane protein</topology>
    </subcellularLocation>
</comment>
<comment type="similarity">
    <text evidence="5">Belongs to the FNT transporter (TC 1.A.16) family.</text>
</comment>
<feature type="transmembrane region" description="Helical" evidence="6">
    <location>
        <begin position="95"/>
        <end position="121"/>
    </location>
</feature>
<feature type="transmembrane region" description="Helical" evidence="6">
    <location>
        <begin position="32"/>
        <end position="55"/>
    </location>
</feature>
<sequence length="179" mass="19195">MVHESLYLTTHEAALAVVATALKKARQLFSTLAINALLGGILFSSGGMLYVMLLAELGGIYATNPGVISVLQALVYPIGLFYVVTMGVDLFNSNILYFTVGVVRGAVSVTDVLVSLVVSWWLNLVGNIFVCYVMCHYSGISSTPSMVAASVLIVQNKMQLSFVQTLIKAMAGNFFVCLL</sequence>
<evidence type="ECO:0000256" key="2">
    <source>
        <dbReference type="ARBA" id="ARBA00022692"/>
    </source>
</evidence>
<evidence type="ECO:0000256" key="4">
    <source>
        <dbReference type="ARBA" id="ARBA00023136"/>
    </source>
</evidence>
<dbReference type="Gene3D" id="1.20.1080.10">
    <property type="entry name" value="Glycerol uptake facilitator protein"/>
    <property type="match status" value="1"/>
</dbReference>
<evidence type="ECO:0008006" key="9">
    <source>
        <dbReference type="Google" id="ProtNLM"/>
    </source>
</evidence>
<evidence type="ECO:0000256" key="1">
    <source>
        <dbReference type="ARBA" id="ARBA00004141"/>
    </source>
</evidence>
<dbReference type="Pfam" id="PF01226">
    <property type="entry name" value="Form_Nir_trans"/>
    <property type="match status" value="1"/>
</dbReference>
<protein>
    <recommendedName>
        <fullName evidence="9">Formate/nitrite transporter</fullName>
    </recommendedName>
</protein>
<dbReference type="EMBL" id="ML004451">
    <property type="protein sequence ID" value="RKP30801.1"/>
    <property type="molecule type" value="Genomic_DNA"/>
</dbReference>
<keyword evidence="8" id="KW-1185">Reference proteome</keyword>
<accession>A0A4P9ZF31</accession>
<proteinExistence type="inferred from homology"/>